<comment type="caution">
    <text evidence="2">The sequence shown here is derived from an EMBL/GenBank/DDBJ whole genome shotgun (WGS) entry which is preliminary data.</text>
</comment>
<gene>
    <name evidence="2" type="ORF">PC117_g15641</name>
</gene>
<organism evidence="2 3">
    <name type="scientific">Phytophthora cactorum</name>
    <dbReference type="NCBI Taxonomy" id="29920"/>
    <lineage>
        <taxon>Eukaryota</taxon>
        <taxon>Sar</taxon>
        <taxon>Stramenopiles</taxon>
        <taxon>Oomycota</taxon>
        <taxon>Peronosporomycetes</taxon>
        <taxon>Peronosporales</taxon>
        <taxon>Peronosporaceae</taxon>
        <taxon>Phytophthora</taxon>
    </lineage>
</organism>
<accession>A0A8T1CNI9</accession>
<evidence type="ECO:0000256" key="1">
    <source>
        <dbReference type="SAM" id="Phobius"/>
    </source>
</evidence>
<keyword evidence="1" id="KW-0472">Membrane</keyword>
<keyword evidence="1" id="KW-1133">Transmembrane helix</keyword>
<evidence type="ECO:0000313" key="2">
    <source>
        <dbReference type="EMBL" id="KAG2923718.1"/>
    </source>
</evidence>
<evidence type="ECO:0000313" key="3">
    <source>
        <dbReference type="Proteomes" id="UP000736787"/>
    </source>
</evidence>
<dbReference type="AlphaFoldDB" id="A0A8T1CNI9"/>
<sequence>MAATGETDLTSSISSATAAFCLDNKNITSDSCVAFINKAIASDASFDKSVLDKYTGLKDWLLLKTADKISTDANGNKTIISACATADGLSRDQCEQLCQIYPDLCANDQINKCQMSMYRYSKEGLENNADIEYEEEEECGCAYEILLWVMLLVFAILATYTILSYVFGRRSLNAQRYKLVNVDAAKYT</sequence>
<keyword evidence="1" id="KW-0812">Transmembrane</keyword>
<proteinExistence type="predicted"/>
<name>A0A8T1CNI9_9STRA</name>
<feature type="transmembrane region" description="Helical" evidence="1">
    <location>
        <begin position="145"/>
        <end position="168"/>
    </location>
</feature>
<dbReference type="EMBL" id="RCMK01000529">
    <property type="protein sequence ID" value="KAG2923718.1"/>
    <property type="molecule type" value="Genomic_DNA"/>
</dbReference>
<dbReference type="Proteomes" id="UP000736787">
    <property type="component" value="Unassembled WGS sequence"/>
</dbReference>
<protein>
    <submittedName>
        <fullName evidence="2">Uncharacterized protein</fullName>
    </submittedName>
</protein>
<reference evidence="2" key="1">
    <citation type="submission" date="2018-10" db="EMBL/GenBank/DDBJ databases">
        <title>Effector identification in a new, highly contiguous assembly of the strawberry crown rot pathogen Phytophthora cactorum.</title>
        <authorList>
            <person name="Armitage A.D."/>
            <person name="Nellist C.F."/>
            <person name="Bates H."/>
            <person name="Vickerstaff R.J."/>
            <person name="Harrison R.J."/>
        </authorList>
    </citation>
    <scope>NUCLEOTIDE SEQUENCE</scope>
    <source>
        <strain evidence="2">4040</strain>
    </source>
</reference>